<proteinExistence type="predicted"/>
<organism evidence="3 4">
    <name type="scientific">Pseudomonas neustonica</name>
    <dbReference type="NCBI Taxonomy" id="2487346"/>
    <lineage>
        <taxon>Bacteria</taxon>
        <taxon>Pseudomonadati</taxon>
        <taxon>Pseudomonadota</taxon>
        <taxon>Gammaproteobacteria</taxon>
        <taxon>Pseudomonadales</taxon>
        <taxon>Pseudomonadaceae</taxon>
        <taxon>Pseudomonas</taxon>
    </lineage>
</organism>
<dbReference type="Gene3D" id="3.30.428.10">
    <property type="entry name" value="HIT-like"/>
    <property type="match status" value="1"/>
</dbReference>
<reference evidence="3 4" key="1">
    <citation type="submission" date="2018-11" db="EMBL/GenBank/DDBJ databases">
        <authorList>
            <person name="Jang G.I."/>
            <person name="Hwang C.Y."/>
        </authorList>
    </citation>
    <scope>NUCLEOTIDE SEQUENCE [LARGE SCALE GENOMIC DNA]</scope>
    <source>
        <strain evidence="3 4">SSM26</strain>
    </source>
</reference>
<dbReference type="Pfam" id="PF01230">
    <property type="entry name" value="HIT"/>
    <property type="match status" value="1"/>
</dbReference>
<evidence type="ECO:0000256" key="1">
    <source>
        <dbReference type="PROSITE-ProRule" id="PRU00464"/>
    </source>
</evidence>
<gene>
    <name evidence="3" type="ORF">EF096_16175</name>
</gene>
<dbReference type="Proteomes" id="UP000275199">
    <property type="component" value="Unassembled WGS sequence"/>
</dbReference>
<keyword evidence="4" id="KW-1185">Reference proteome</keyword>
<dbReference type="EMBL" id="RKKU01000025">
    <property type="protein sequence ID" value="ROZ82080.1"/>
    <property type="molecule type" value="Genomic_DNA"/>
</dbReference>
<dbReference type="SUPFAM" id="SSF54197">
    <property type="entry name" value="HIT-like"/>
    <property type="match status" value="1"/>
</dbReference>
<sequence>MFYLHPQLDKDCIVVGDFPLCRLLLSKDSRYPWFILVPRKQDITEIFQLSESDQAQLSRESIHLSRTLHQVYEADKLNVAALGNMVSQLHIHHIVRYHGDDAWPAPVWGRLPAKAYKPGDIARRLEPLRLALREDFKFAETA</sequence>
<dbReference type="PIRSF" id="PIRSF000714">
    <property type="entry name" value="HIT"/>
    <property type="match status" value="1"/>
</dbReference>
<protein>
    <submittedName>
        <fullName evidence="3">HIT domain-containing protein</fullName>
    </submittedName>
</protein>
<comment type="caution">
    <text evidence="1">Lacks conserved residue(s) required for the propagation of feature annotation.</text>
</comment>
<comment type="caution">
    <text evidence="3">The sequence shown here is derived from an EMBL/GenBank/DDBJ whole genome shotgun (WGS) entry which is preliminary data.</text>
</comment>
<dbReference type="InterPro" id="IPR011146">
    <property type="entry name" value="HIT-like"/>
</dbReference>
<evidence type="ECO:0000313" key="3">
    <source>
        <dbReference type="EMBL" id="ROZ82080.1"/>
    </source>
</evidence>
<accession>A0ABX9XIX5</accession>
<dbReference type="PROSITE" id="PS51084">
    <property type="entry name" value="HIT_2"/>
    <property type="match status" value="1"/>
</dbReference>
<evidence type="ECO:0000313" key="4">
    <source>
        <dbReference type="Proteomes" id="UP000275199"/>
    </source>
</evidence>
<dbReference type="InterPro" id="IPR036265">
    <property type="entry name" value="HIT-like_sf"/>
</dbReference>
<dbReference type="RefSeq" id="WP_123890819.1">
    <property type="nucleotide sequence ID" value="NZ_JBPYCX010000013.1"/>
</dbReference>
<dbReference type="InterPro" id="IPR026026">
    <property type="entry name" value="HIT_Hint"/>
</dbReference>
<name>A0ABX9XIX5_9PSED</name>
<evidence type="ECO:0000259" key="2">
    <source>
        <dbReference type="PROSITE" id="PS51084"/>
    </source>
</evidence>
<feature type="domain" description="HIT" evidence="2">
    <location>
        <begin position="1"/>
        <end position="103"/>
    </location>
</feature>